<evidence type="ECO:0000313" key="1">
    <source>
        <dbReference type="EMBL" id="CBY92387.1"/>
    </source>
</evidence>
<proteinExistence type="predicted"/>
<evidence type="ECO:0000313" key="2">
    <source>
        <dbReference type="Proteomes" id="UP000008637"/>
    </source>
</evidence>
<dbReference type="KEGG" id="mha:HF1_03790"/>
<organism evidence="1 2">
    <name type="scientific">Mycoplasma haemofelis (strain Langford 1)</name>
    <name type="common">Haemobartonella felis</name>
    <dbReference type="NCBI Taxonomy" id="941640"/>
    <lineage>
        <taxon>Bacteria</taxon>
        <taxon>Bacillati</taxon>
        <taxon>Mycoplasmatota</taxon>
        <taxon>Mollicutes</taxon>
        <taxon>Mycoplasmataceae</taxon>
        <taxon>Mycoplasma</taxon>
    </lineage>
</organism>
<dbReference type="EMBL" id="FR773153">
    <property type="protein sequence ID" value="CBY92387.1"/>
    <property type="molecule type" value="Genomic_DNA"/>
</dbReference>
<dbReference type="AlphaFoldDB" id="E8ZGW6"/>
<accession>E8ZGW6</accession>
<dbReference type="OrthoDB" id="9828499at2"/>
<sequence>MSKLALGLAGAGGITGAGGFAAYQAGLFSSNQELLTVRETLSKEGYVLVSEDEKFQEFFKEFKGDAGFIGELNKYSTGGEDLSKDTNGGKGKVALKNMCSSYLNTKDKLDKAIKWCVLRIQDKKLEGKAWRTIAAEDTDQGDWKQAFDGIKTKAIKYGVTGINESTESTNGYPILKKWCSDNKKLPISNKNKTTLDNAVDLCSKTE</sequence>
<keyword evidence="2" id="KW-1185">Reference proteome</keyword>
<dbReference type="Proteomes" id="UP000008637">
    <property type="component" value="Chromosome"/>
</dbReference>
<name>E8ZGW6_MYCHL</name>
<dbReference type="HOGENOM" id="CLU_1319757_0_0_14"/>
<reference evidence="1 2" key="1">
    <citation type="journal article" date="2011" name="J. Bacteriol.">
        <title>Complete genome sequence of Mycoplasma haemofelis, a hemotropic mycoplasma.</title>
        <authorList>
            <person name="Barker E.N."/>
            <person name="Helps C.R."/>
            <person name="Peters I.R."/>
            <person name="Darby A.C."/>
            <person name="Radford A.D."/>
            <person name="Tasker S."/>
        </authorList>
    </citation>
    <scope>NUCLEOTIDE SEQUENCE [LARGE SCALE GENOMIC DNA]</scope>
    <source>
        <strain evidence="1 2">Langford 1</strain>
    </source>
</reference>
<gene>
    <name evidence="1" type="ordered locus">HF1_03790</name>
</gene>
<protein>
    <submittedName>
        <fullName evidence="1">Uncharacterized protein</fullName>
    </submittedName>
</protein>